<dbReference type="InterPro" id="IPR000415">
    <property type="entry name" value="Nitroreductase-like"/>
</dbReference>
<reference evidence="2 3" key="1">
    <citation type="journal article" date="2019" name="Microb. Cell Fact.">
        <title>Exploring novel herbicidin analogues by transcriptional regulator overexpression and MS/MS molecular networking.</title>
        <authorList>
            <person name="Shi Y."/>
            <person name="Gu R."/>
            <person name="Li Y."/>
            <person name="Wang X."/>
            <person name="Ren W."/>
            <person name="Li X."/>
            <person name="Wang L."/>
            <person name="Xie Y."/>
            <person name="Hong B."/>
        </authorList>
    </citation>
    <scope>NUCLEOTIDE SEQUENCE [LARGE SCALE GENOMIC DNA]</scope>
    <source>
        <strain evidence="2 3">US-43</strain>
    </source>
</reference>
<organism evidence="2 3">
    <name type="scientific">Streptomyces mobaraensis</name>
    <name type="common">Streptoverticillium mobaraense</name>
    <dbReference type="NCBI Taxonomy" id="35621"/>
    <lineage>
        <taxon>Bacteria</taxon>
        <taxon>Bacillati</taxon>
        <taxon>Actinomycetota</taxon>
        <taxon>Actinomycetes</taxon>
        <taxon>Kitasatosporales</taxon>
        <taxon>Streptomycetaceae</taxon>
        <taxon>Streptomyces</taxon>
    </lineage>
</organism>
<accession>A0A5N5VWJ5</accession>
<dbReference type="Gene3D" id="3.40.109.10">
    <property type="entry name" value="NADH Oxidase"/>
    <property type="match status" value="1"/>
</dbReference>
<dbReference type="AlphaFoldDB" id="A0A5N5VWJ5"/>
<dbReference type="SUPFAM" id="SSF55469">
    <property type="entry name" value="FMN-dependent nitroreductase-like"/>
    <property type="match status" value="1"/>
</dbReference>
<dbReference type="Proteomes" id="UP000327000">
    <property type="component" value="Unassembled WGS sequence"/>
</dbReference>
<protein>
    <recommendedName>
        <fullName evidence="4">Nitroreductase domain-containing protein</fullName>
    </recommendedName>
</protein>
<sequence length="94" mass="9913">MNAAGLGTTDVETLLTAAAAAPSIHNSQPWEIRPVPGTCRLEVRPAADRRYRAGVHRRRAGADVRRGVVRPSAPAPPTASARPGRPPRPPGAPR</sequence>
<feature type="region of interest" description="Disordered" evidence="1">
    <location>
        <begin position="53"/>
        <end position="94"/>
    </location>
</feature>
<evidence type="ECO:0000313" key="3">
    <source>
        <dbReference type="Proteomes" id="UP000327000"/>
    </source>
</evidence>
<keyword evidence="3" id="KW-1185">Reference proteome</keyword>
<gene>
    <name evidence="2" type="ORF">FRZ00_34720</name>
</gene>
<feature type="compositionally biased region" description="Pro residues" evidence="1">
    <location>
        <begin position="84"/>
        <end position="94"/>
    </location>
</feature>
<name>A0A5N5VWJ5_STRMB</name>
<dbReference type="EMBL" id="VOKX01000145">
    <property type="protein sequence ID" value="KAB7832502.1"/>
    <property type="molecule type" value="Genomic_DNA"/>
</dbReference>
<evidence type="ECO:0000313" key="2">
    <source>
        <dbReference type="EMBL" id="KAB7832502.1"/>
    </source>
</evidence>
<comment type="caution">
    <text evidence="2">The sequence shown here is derived from an EMBL/GenBank/DDBJ whole genome shotgun (WGS) entry which is preliminary data.</text>
</comment>
<evidence type="ECO:0000256" key="1">
    <source>
        <dbReference type="SAM" id="MobiDB-lite"/>
    </source>
</evidence>
<dbReference type="GO" id="GO:0016491">
    <property type="term" value="F:oxidoreductase activity"/>
    <property type="evidence" value="ECO:0007669"/>
    <property type="project" value="InterPro"/>
</dbReference>
<evidence type="ECO:0008006" key="4">
    <source>
        <dbReference type="Google" id="ProtNLM"/>
    </source>
</evidence>
<proteinExistence type="predicted"/>